<evidence type="ECO:0000256" key="2">
    <source>
        <dbReference type="SAM" id="Phobius"/>
    </source>
</evidence>
<protein>
    <submittedName>
        <fullName evidence="3">Uncharacterized protein</fullName>
    </submittedName>
</protein>
<feature type="compositionally biased region" description="Low complexity" evidence="1">
    <location>
        <begin position="41"/>
        <end position="57"/>
    </location>
</feature>
<feature type="transmembrane region" description="Helical" evidence="2">
    <location>
        <begin position="96"/>
        <end position="113"/>
    </location>
</feature>
<keyword evidence="2" id="KW-1133">Transmembrane helix</keyword>
<organism evidence="3 4">
    <name type="scientific">Candidatus Roizmanbacteria bacterium RIFCSPLOWO2_01_FULL_37_12</name>
    <dbReference type="NCBI Taxonomy" id="1802056"/>
    <lineage>
        <taxon>Bacteria</taxon>
        <taxon>Candidatus Roizmaniibacteriota</taxon>
    </lineage>
</organism>
<dbReference type="EMBL" id="MGAG01000039">
    <property type="protein sequence ID" value="OGK39594.1"/>
    <property type="molecule type" value="Genomic_DNA"/>
</dbReference>
<accession>A0A1F7I8A0</accession>
<name>A0A1F7I8A0_9BACT</name>
<dbReference type="STRING" id="1802056.A2954_02275"/>
<proteinExistence type="predicted"/>
<evidence type="ECO:0000313" key="4">
    <source>
        <dbReference type="Proteomes" id="UP000177698"/>
    </source>
</evidence>
<gene>
    <name evidence="3" type="ORF">A2954_02275</name>
</gene>
<dbReference type="AlphaFoldDB" id="A0A1F7I8A0"/>
<sequence>MQKAIILSTFFYFLAAGIFASSSFARPPSLRDFPTITPVYTPVPTSTPSQTPTKMPTETAQPSPAIEVSGSNVLGIQADTPAPPVAARGLRESENGGSFIVWLILLGGIYWLYKSRKTIVKQLHGLVRFVQDDFWKL</sequence>
<comment type="caution">
    <text evidence="3">The sequence shown here is derived from an EMBL/GenBank/DDBJ whole genome shotgun (WGS) entry which is preliminary data.</text>
</comment>
<evidence type="ECO:0000256" key="1">
    <source>
        <dbReference type="SAM" id="MobiDB-lite"/>
    </source>
</evidence>
<dbReference type="Proteomes" id="UP000177698">
    <property type="component" value="Unassembled WGS sequence"/>
</dbReference>
<keyword evidence="2" id="KW-0472">Membrane</keyword>
<reference evidence="3 4" key="1">
    <citation type="journal article" date="2016" name="Nat. Commun.">
        <title>Thousands of microbial genomes shed light on interconnected biogeochemical processes in an aquifer system.</title>
        <authorList>
            <person name="Anantharaman K."/>
            <person name="Brown C.T."/>
            <person name="Hug L.A."/>
            <person name="Sharon I."/>
            <person name="Castelle C.J."/>
            <person name="Probst A.J."/>
            <person name="Thomas B.C."/>
            <person name="Singh A."/>
            <person name="Wilkins M.J."/>
            <person name="Karaoz U."/>
            <person name="Brodie E.L."/>
            <person name="Williams K.H."/>
            <person name="Hubbard S.S."/>
            <person name="Banfield J.F."/>
        </authorList>
    </citation>
    <scope>NUCLEOTIDE SEQUENCE [LARGE SCALE GENOMIC DNA]</scope>
</reference>
<feature type="region of interest" description="Disordered" evidence="1">
    <location>
        <begin position="41"/>
        <end position="63"/>
    </location>
</feature>
<keyword evidence="2" id="KW-0812">Transmembrane</keyword>
<evidence type="ECO:0000313" key="3">
    <source>
        <dbReference type="EMBL" id="OGK39594.1"/>
    </source>
</evidence>